<gene>
    <name evidence="4" type="ORF">GOODEAATRI_031585</name>
</gene>
<keyword evidence="1" id="KW-0479">Metal-binding</keyword>
<keyword evidence="1" id="KW-0862">Zinc</keyword>
<accession>A0ABV0MY78</accession>
<feature type="compositionally biased region" description="Basic and acidic residues" evidence="2">
    <location>
        <begin position="88"/>
        <end position="101"/>
    </location>
</feature>
<evidence type="ECO:0000256" key="1">
    <source>
        <dbReference type="PROSITE-ProRule" id="PRU00047"/>
    </source>
</evidence>
<dbReference type="InterPro" id="IPR001878">
    <property type="entry name" value="Znf_CCHC"/>
</dbReference>
<dbReference type="Proteomes" id="UP001476798">
    <property type="component" value="Unassembled WGS sequence"/>
</dbReference>
<name>A0ABV0MY78_9TELE</name>
<keyword evidence="1" id="KW-0863">Zinc-finger</keyword>
<dbReference type="EMBL" id="JAHRIO010015452">
    <property type="protein sequence ID" value="MEQ2163574.1"/>
    <property type="molecule type" value="Genomic_DNA"/>
</dbReference>
<dbReference type="PROSITE" id="PS50158">
    <property type="entry name" value="ZF_CCHC"/>
    <property type="match status" value="1"/>
</dbReference>
<organism evidence="4 5">
    <name type="scientific">Goodea atripinnis</name>
    <dbReference type="NCBI Taxonomy" id="208336"/>
    <lineage>
        <taxon>Eukaryota</taxon>
        <taxon>Metazoa</taxon>
        <taxon>Chordata</taxon>
        <taxon>Craniata</taxon>
        <taxon>Vertebrata</taxon>
        <taxon>Euteleostomi</taxon>
        <taxon>Actinopterygii</taxon>
        <taxon>Neopterygii</taxon>
        <taxon>Teleostei</taxon>
        <taxon>Neoteleostei</taxon>
        <taxon>Acanthomorphata</taxon>
        <taxon>Ovalentaria</taxon>
        <taxon>Atherinomorphae</taxon>
        <taxon>Cyprinodontiformes</taxon>
        <taxon>Goodeidae</taxon>
        <taxon>Goodea</taxon>
    </lineage>
</organism>
<feature type="domain" description="CCHC-type" evidence="3">
    <location>
        <begin position="170"/>
        <end position="183"/>
    </location>
</feature>
<proteinExistence type="predicted"/>
<evidence type="ECO:0000259" key="3">
    <source>
        <dbReference type="PROSITE" id="PS50158"/>
    </source>
</evidence>
<feature type="region of interest" description="Disordered" evidence="2">
    <location>
        <begin position="88"/>
        <end position="119"/>
    </location>
</feature>
<sequence>MLKIWEEHTDSSPLTGPLQKLFKQAMIRGQTGSMKEEMLKLVGGNNMPLDQWIEVMHHLERADEEENRKRSKIQTLQQQLLTVQLRQAKEQENEKKKENKAAKSQLLAASAPVTSSEPPVVLPPQEAQYQIHQYAPQAYLLNRGRTRSRGYRNKNFRGPRNRHSNNELSCWKCGQPGHKEKFCFYSTPQDSGPPLIQDVSVHCCIHLSLYPD</sequence>
<keyword evidence="5" id="KW-1185">Reference proteome</keyword>
<evidence type="ECO:0000256" key="2">
    <source>
        <dbReference type="SAM" id="MobiDB-lite"/>
    </source>
</evidence>
<protein>
    <recommendedName>
        <fullName evidence="3">CCHC-type domain-containing protein</fullName>
    </recommendedName>
</protein>
<evidence type="ECO:0000313" key="4">
    <source>
        <dbReference type="EMBL" id="MEQ2163574.1"/>
    </source>
</evidence>
<reference evidence="4 5" key="1">
    <citation type="submission" date="2021-06" db="EMBL/GenBank/DDBJ databases">
        <authorList>
            <person name="Palmer J.M."/>
        </authorList>
    </citation>
    <scope>NUCLEOTIDE SEQUENCE [LARGE SCALE GENOMIC DNA]</scope>
    <source>
        <strain evidence="4 5">GA_2019</strain>
        <tissue evidence="4">Muscle</tissue>
    </source>
</reference>
<feature type="compositionally biased region" description="Low complexity" evidence="2">
    <location>
        <begin position="102"/>
        <end position="111"/>
    </location>
</feature>
<evidence type="ECO:0000313" key="5">
    <source>
        <dbReference type="Proteomes" id="UP001476798"/>
    </source>
</evidence>
<comment type="caution">
    <text evidence="4">The sequence shown here is derived from an EMBL/GenBank/DDBJ whole genome shotgun (WGS) entry which is preliminary data.</text>
</comment>